<feature type="domain" description="Methyl-accepting transducer" evidence="6">
    <location>
        <begin position="512"/>
        <end position="748"/>
    </location>
</feature>
<dbReference type="Gene3D" id="3.30.450.40">
    <property type="match status" value="2"/>
</dbReference>
<gene>
    <name evidence="8" type="ORF">WA1_41925</name>
</gene>
<dbReference type="Gene3D" id="1.10.287.950">
    <property type="entry name" value="Methyl-accepting chemotaxis protein"/>
    <property type="match status" value="1"/>
</dbReference>
<dbReference type="SMART" id="SM00065">
    <property type="entry name" value="GAF"/>
    <property type="match status" value="1"/>
</dbReference>
<evidence type="ECO:0000313" key="9">
    <source>
        <dbReference type="Proteomes" id="UP000076925"/>
    </source>
</evidence>
<dbReference type="InterPro" id="IPR029016">
    <property type="entry name" value="GAF-like_dom_sf"/>
</dbReference>
<dbReference type="PANTHER" id="PTHR32089">
    <property type="entry name" value="METHYL-ACCEPTING CHEMOTAXIS PROTEIN MCPB"/>
    <property type="match status" value="1"/>
</dbReference>
<evidence type="ECO:0000313" key="8">
    <source>
        <dbReference type="EMBL" id="KYC36285.1"/>
    </source>
</evidence>
<evidence type="ECO:0000256" key="4">
    <source>
        <dbReference type="SAM" id="Phobius"/>
    </source>
</evidence>
<evidence type="ECO:0000259" key="6">
    <source>
        <dbReference type="PROSITE" id="PS50111"/>
    </source>
</evidence>
<dbReference type="Pfam" id="PF00015">
    <property type="entry name" value="MCPsignal"/>
    <property type="match status" value="1"/>
</dbReference>
<dbReference type="STRING" id="128403.WA1_41925"/>
<evidence type="ECO:0000259" key="5">
    <source>
        <dbReference type="PROSITE" id="PS50046"/>
    </source>
</evidence>
<keyword evidence="4" id="KW-0812">Transmembrane</keyword>
<dbReference type="EMBL" id="ANNX02000047">
    <property type="protein sequence ID" value="KYC36285.1"/>
    <property type="molecule type" value="Genomic_DNA"/>
</dbReference>
<dbReference type="PROSITE" id="PS50046">
    <property type="entry name" value="PHYTOCHROME_2"/>
    <property type="match status" value="1"/>
</dbReference>
<proteinExistence type="inferred from homology"/>
<dbReference type="InterPro" id="IPR003660">
    <property type="entry name" value="HAMP_dom"/>
</dbReference>
<keyword evidence="4" id="KW-0472">Membrane</keyword>
<feature type="transmembrane region" description="Helical" evidence="4">
    <location>
        <begin position="189"/>
        <end position="212"/>
    </location>
</feature>
<dbReference type="Pfam" id="PF01590">
    <property type="entry name" value="GAF"/>
    <property type="match status" value="1"/>
</dbReference>
<reference evidence="8 9" key="1">
    <citation type="journal article" date="2013" name="Genome Biol. Evol.">
        <title>Genomes of Stigonematalean cyanobacteria (subsection V) and the evolution of oxygenic photosynthesis from prokaryotes to plastids.</title>
        <authorList>
            <person name="Dagan T."/>
            <person name="Roettger M."/>
            <person name="Stucken K."/>
            <person name="Landan G."/>
            <person name="Koch R."/>
            <person name="Major P."/>
            <person name="Gould S.B."/>
            <person name="Goremykin V.V."/>
            <person name="Rippka R."/>
            <person name="Tandeau de Marsac N."/>
            <person name="Gugger M."/>
            <person name="Lockhart P.J."/>
            <person name="Allen J.F."/>
            <person name="Brune I."/>
            <person name="Maus I."/>
            <person name="Puhler A."/>
            <person name="Martin W.F."/>
        </authorList>
    </citation>
    <scope>NUCLEOTIDE SEQUENCE [LARGE SCALE GENOMIC DNA]</scope>
    <source>
        <strain evidence="8 9">PCC 7110</strain>
    </source>
</reference>
<evidence type="ECO:0000259" key="7">
    <source>
        <dbReference type="PROSITE" id="PS50885"/>
    </source>
</evidence>
<dbReference type="SUPFAM" id="SSF55781">
    <property type="entry name" value="GAF domain-like"/>
    <property type="match status" value="1"/>
</dbReference>
<keyword evidence="4" id="KW-1133">Transmembrane helix</keyword>
<feature type="domain" description="HAMP" evidence="7">
    <location>
        <begin position="456"/>
        <end position="507"/>
    </location>
</feature>
<evidence type="ECO:0000256" key="2">
    <source>
        <dbReference type="ARBA" id="ARBA00029447"/>
    </source>
</evidence>
<accession>A0A139WV14</accession>
<organism evidence="8 9">
    <name type="scientific">Scytonema hofmannii PCC 7110</name>
    <dbReference type="NCBI Taxonomy" id="128403"/>
    <lineage>
        <taxon>Bacteria</taxon>
        <taxon>Bacillati</taxon>
        <taxon>Cyanobacteriota</taxon>
        <taxon>Cyanophyceae</taxon>
        <taxon>Nostocales</taxon>
        <taxon>Scytonemataceae</taxon>
        <taxon>Scytonema</taxon>
    </lineage>
</organism>
<dbReference type="GO" id="GO:0016020">
    <property type="term" value="C:membrane"/>
    <property type="evidence" value="ECO:0007669"/>
    <property type="project" value="InterPro"/>
</dbReference>
<dbReference type="SMART" id="SM00283">
    <property type="entry name" value="MA"/>
    <property type="match status" value="1"/>
</dbReference>
<dbReference type="InterPro" id="IPR003018">
    <property type="entry name" value="GAF"/>
</dbReference>
<dbReference type="CDD" id="cd06225">
    <property type="entry name" value="HAMP"/>
    <property type="match status" value="1"/>
</dbReference>
<dbReference type="SUPFAM" id="SSF58104">
    <property type="entry name" value="Methyl-accepting chemotaxis protein (MCP) signaling domain"/>
    <property type="match status" value="1"/>
</dbReference>
<keyword evidence="9" id="KW-1185">Reference proteome</keyword>
<dbReference type="PROSITE" id="PS50111">
    <property type="entry name" value="CHEMOTAXIS_TRANSDUC_2"/>
    <property type="match status" value="1"/>
</dbReference>
<comment type="similarity">
    <text evidence="2">Belongs to the methyl-accepting chemotaxis (MCP) protein family.</text>
</comment>
<evidence type="ECO:0000256" key="1">
    <source>
        <dbReference type="ARBA" id="ARBA00023224"/>
    </source>
</evidence>
<name>A0A139WV14_9CYAN</name>
<dbReference type="AlphaFoldDB" id="A0A139WV14"/>
<dbReference type="PANTHER" id="PTHR32089:SF114">
    <property type="entry name" value="METHYL-ACCEPTING CHEMOTAXIS PROTEIN MCPB"/>
    <property type="match status" value="1"/>
</dbReference>
<dbReference type="CDD" id="cd11386">
    <property type="entry name" value="MCP_signal"/>
    <property type="match status" value="1"/>
</dbReference>
<evidence type="ECO:0008006" key="10">
    <source>
        <dbReference type="Google" id="ProtNLM"/>
    </source>
</evidence>
<dbReference type="Proteomes" id="UP000076925">
    <property type="component" value="Unassembled WGS sequence"/>
</dbReference>
<dbReference type="SMART" id="SM00304">
    <property type="entry name" value="HAMP"/>
    <property type="match status" value="2"/>
</dbReference>
<dbReference type="InterPro" id="IPR016132">
    <property type="entry name" value="Phyto_chromo_attachment"/>
</dbReference>
<sequence length="788" mass="87251">MSYQFHRDSQAFYQKSYPREENTTLHQLMTTRKNHITAIFRLRDHMEWGGRPRRTSHSVRAGTPVPQEQSVVLDLENCCNRRFGVRLLRTLSLKTKATVATAISTLSLLAIGTEAYPLAHLSTSQEINQAEQTNASAKADYDNHVLKSNNRYQLVSDPAWKTPNGLPSFNREVAVAVKGKTALAPQQDLLLSLVIRIVLTALVAIASAAFLYKWGITPILNKTNEEEKLGQRELDTDIERGEDVAELGSKVNLMADQLKVLVREQVEQSRRLEAEAKRTQIFTEITLHIRQFLNQKDLLQATADAIRNSLATERVVVYRFHEDCSGTAIAESVAADFPRMIERQIDDPCFRERYVQQYKNGRVRAIDNIYQANLTDCHIKTLEQFTVKANLVAPILQEKQLVGLLIAHQCSQPRTWQKWEINLFAQLAIQVGFALDQAALLEQLEIISQEQRQQKEVLQQKLVELVSSIEAVSEGDLTVRAEVTAGEIGIIADFFNFIIKNLRQIVMTVKKAASEVNLAVGENSDAVQQLAFEALKQTEQMTRALEDVNQMTLSIQAVADSAHQAKAVARSAFDIARASAEAMGSTVSSILNLQQTVTETANKVNCLSEFSQEISVVVSLINKIAVQTNLLSINASLEMARAGDEGRGFVVVVEEIGDLAAQSAQATTEIQQILEKIQLGTSDAVQAMSMGSTQVVEGANLVKNAKLSLEQILDLSRQIDQLVQSISSATVSQAQTSGAVTILMQETANVSQRTSDSFDMVSGSLETTLEIAQQLQKSVSVFKTSEQN</sequence>
<comment type="caution">
    <text evidence="8">The sequence shown here is derived from an EMBL/GenBank/DDBJ whole genome shotgun (WGS) entry which is preliminary data.</text>
</comment>
<dbReference type="GO" id="GO:0007165">
    <property type="term" value="P:signal transduction"/>
    <property type="evidence" value="ECO:0007669"/>
    <property type="project" value="UniProtKB-KW"/>
</dbReference>
<protein>
    <recommendedName>
        <fullName evidence="10">Chemotaxis protein</fullName>
    </recommendedName>
</protein>
<evidence type="ECO:0000256" key="3">
    <source>
        <dbReference type="PROSITE-ProRule" id="PRU00284"/>
    </source>
</evidence>
<keyword evidence="1 3" id="KW-0807">Transducer</keyword>
<dbReference type="InterPro" id="IPR004089">
    <property type="entry name" value="MCPsignal_dom"/>
</dbReference>
<feature type="domain" description="Phytochrome chromophore attachment site" evidence="5">
    <location>
        <begin position="294"/>
        <end position="430"/>
    </location>
</feature>
<dbReference type="PROSITE" id="PS50885">
    <property type="entry name" value="HAMP"/>
    <property type="match status" value="1"/>
</dbReference>